<evidence type="ECO:0000256" key="1">
    <source>
        <dbReference type="SAM" id="Phobius"/>
    </source>
</evidence>
<evidence type="ECO:0000313" key="3">
    <source>
        <dbReference type="Proteomes" id="UP001460270"/>
    </source>
</evidence>
<dbReference type="SUPFAM" id="SSF81321">
    <property type="entry name" value="Family A G protein-coupled receptor-like"/>
    <property type="match status" value="1"/>
</dbReference>
<name>A0AAW0P0X9_9GOBI</name>
<keyword evidence="1" id="KW-0812">Transmembrane</keyword>
<comment type="caution">
    <text evidence="2">The sequence shown here is derived from an EMBL/GenBank/DDBJ whole genome shotgun (WGS) entry which is preliminary data.</text>
</comment>
<reference evidence="3" key="1">
    <citation type="submission" date="2024-04" db="EMBL/GenBank/DDBJ databases">
        <title>Salinicola lusitanus LLJ914,a marine bacterium isolated from the Okinawa Trough.</title>
        <authorList>
            <person name="Li J."/>
        </authorList>
    </citation>
    <scope>NUCLEOTIDE SEQUENCE [LARGE SCALE GENOMIC DNA]</scope>
</reference>
<dbReference type="AlphaFoldDB" id="A0AAW0P0X9"/>
<accession>A0AAW0P0X9</accession>
<keyword evidence="1" id="KW-0472">Membrane</keyword>
<dbReference type="Proteomes" id="UP001460270">
    <property type="component" value="Unassembled WGS sequence"/>
</dbReference>
<dbReference type="EMBL" id="JBBPFD010000009">
    <property type="protein sequence ID" value="KAK7913715.1"/>
    <property type="molecule type" value="Genomic_DNA"/>
</dbReference>
<keyword evidence="3" id="KW-1185">Reference proteome</keyword>
<sequence>MLQARALRSQIASVKKQQAGNVMAKKKELKAARTLGSELHQTMETSNEVELCFPAFNNSCRRTSRPELETTFIYIVLSTITVLTVVLNLLVIISIAHFRQK</sequence>
<feature type="transmembrane region" description="Helical" evidence="1">
    <location>
        <begin position="72"/>
        <end position="98"/>
    </location>
</feature>
<protein>
    <submittedName>
        <fullName evidence="2">Uncharacterized protein</fullName>
    </submittedName>
</protein>
<evidence type="ECO:0000313" key="2">
    <source>
        <dbReference type="EMBL" id="KAK7913715.1"/>
    </source>
</evidence>
<organism evidence="2 3">
    <name type="scientific">Mugilogobius chulae</name>
    <name type="common">yellowstripe goby</name>
    <dbReference type="NCBI Taxonomy" id="88201"/>
    <lineage>
        <taxon>Eukaryota</taxon>
        <taxon>Metazoa</taxon>
        <taxon>Chordata</taxon>
        <taxon>Craniata</taxon>
        <taxon>Vertebrata</taxon>
        <taxon>Euteleostomi</taxon>
        <taxon>Actinopterygii</taxon>
        <taxon>Neopterygii</taxon>
        <taxon>Teleostei</taxon>
        <taxon>Neoteleostei</taxon>
        <taxon>Acanthomorphata</taxon>
        <taxon>Gobiaria</taxon>
        <taxon>Gobiiformes</taxon>
        <taxon>Gobioidei</taxon>
        <taxon>Gobiidae</taxon>
        <taxon>Gobionellinae</taxon>
        <taxon>Mugilogobius</taxon>
    </lineage>
</organism>
<proteinExistence type="predicted"/>
<keyword evidence="1" id="KW-1133">Transmembrane helix</keyword>
<gene>
    <name evidence="2" type="ORF">WMY93_013926</name>
</gene>